<feature type="transmembrane region" description="Helical" evidence="8">
    <location>
        <begin position="39"/>
        <end position="60"/>
    </location>
</feature>
<accession>A0A7X2V4C5</accession>
<dbReference type="GO" id="GO:0009847">
    <property type="term" value="P:spore germination"/>
    <property type="evidence" value="ECO:0007669"/>
    <property type="project" value="InterPro"/>
</dbReference>
<name>A0A7X2V4C5_9BACI</name>
<protein>
    <submittedName>
        <fullName evidence="9">Endospore germination permease</fullName>
    </submittedName>
</protein>
<evidence type="ECO:0000256" key="1">
    <source>
        <dbReference type="ARBA" id="ARBA00004141"/>
    </source>
</evidence>
<sequence length="369" mass="41919">MNHILSRQQLFLLVISFITGSSVLMAPGLTASFAQNDAWISMVLAVLAGLLLNTVLIFLLKKYHYASIFEIFEKVLGKLFGFLLSGTVVFYSLHLAAYVLRNLSNFMTTSISPDSSPANFQILMLLIVMYSVFFGLNNLGRVNQFFIPLMLVLLFASLLLVLNQFKVSNLKPFFKEGFLPIVHGAYPSLGFPFIEIILMASILTYVRHKKKLGRIYLTSILIGGSILAVTVFISIGVQGYDLVTRQTYSTFELVRDITVIRLFERIEVLIGIYWIFGIFVKITFCLQTALLGFKTMTKHTTYRPFILPCSVFIWVMSNQLHPALPGFNEYVTKYWTLWWMGLYLLFIFVLAAGLWAGKHKAFNKGKNEI</sequence>
<keyword evidence="10" id="KW-1185">Reference proteome</keyword>
<feature type="transmembrane region" description="Helical" evidence="8">
    <location>
        <begin position="272"/>
        <end position="293"/>
    </location>
</feature>
<feature type="transmembrane region" description="Helical" evidence="8">
    <location>
        <begin position="215"/>
        <end position="237"/>
    </location>
</feature>
<dbReference type="AlphaFoldDB" id="A0A7X2V4C5"/>
<feature type="transmembrane region" description="Helical" evidence="8">
    <location>
        <begin position="80"/>
        <end position="100"/>
    </location>
</feature>
<evidence type="ECO:0000256" key="5">
    <source>
        <dbReference type="ARBA" id="ARBA00022692"/>
    </source>
</evidence>
<keyword evidence="6 8" id="KW-1133">Transmembrane helix</keyword>
<gene>
    <name evidence="9" type="ORF">GKZ89_06110</name>
</gene>
<comment type="caution">
    <text evidence="9">The sequence shown here is derived from an EMBL/GenBank/DDBJ whole genome shotgun (WGS) entry which is preliminary data.</text>
</comment>
<evidence type="ECO:0000256" key="8">
    <source>
        <dbReference type="SAM" id="Phobius"/>
    </source>
</evidence>
<keyword evidence="7 8" id="KW-0472">Membrane</keyword>
<feature type="transmembrane region" description="Helical" evidence="8">
    <location>
        <begin position="120"/>
        <end position="139"/>
    </location>
</feature>
<feature type="transmembrane region" description="Helical" evidence="8">
    <location>
        <begin position="336"/>
        <end position="356"/>
    </location>
</feature>
<evidence type="ECO:0000256" key="3">
    <source>
        <dbReference type="ARBA" id="ARBA00022448"/>
    </source>
</evidence>
<dbReference type="Proteomes" id="UP000434639">
    <property type="component" value="Unassembled WGS sequence"/>
</dbReference>
<organism evidence="9 10">
    <name type="scientific">Metabacillus mangrovi</name>
    <dbReference type="NCBI Taxonomy" id="1491830"/>
    <lineage>
        <taxon>Bacteria</taxon>
        <taxon>Bacillati</taxon>
        <taxon>Bacillota</taxon>
        <taxon>Bacilli</taxon>
        <taxon>Bacillales</taxon>
        <taxon>Bacillaceae</taxon>
        <taxon>Metabacillus</taxon>
    </lineage>
</organism>
<evidence type="ECO:0000256" key="6">
    <source>
        <dbReference type="ARBA" id="ARBA00022989"/>
    </source>
</evidence>
<dbReference type="Gene3D" id="1.20.1740.10">
    <property type="entry name" value="Amino acid/polyamine transporter I"/>
    <property type="match status" value="1"/>
</dbReference>
<comment type="similarity">
    <text evidence="2">Belongs to the amino acid-polyamine-organocation (APC) superfamily. Spore germination protein (SGP) (TC 2.A.3.9) family.</text>
</comment>
<dbReference type="RefSeq" id="WP_155111509.1">
    <property type="nucleotide sequence ID" value="NZ_WMIB01000003.1"/>
</dbReference>
<evidence type="ECO:0000256" key="7">
    <source>
        <dbReference type="ARBA" id="ARBA00023136"/>
    </source>
</evidence>
<dbReference type="PANTHER" id="PTHR34975">
    <property type="entry name" value="SPORE GERMINATION PROTEIN A2"/>
    <property type="match status" value="1"/>
</dbReference>
<feature type="transmembrane region" description="Helical" evidence="8">
    <location>
        <begin position="146"/>
        <end position="165"/>
    </location>
</feature>
<proteinExistence type="inferred from homology"/>
<dbReference type="Pfam" id="PF03845">
    <property type="entry name" value="Spore_permease"/>
    <property type="match status" value="1"/>
</dbReference>
<comment type="subcellular location">
    <subcellularLocation>
        <location evidence="1">Membrane</location>
        <topology evidence="1">Multi-pass membrane protein</topology>
    </subcellularLocation>
</comment>
<dbReference type="NCBIfam" id="TIGR00912">
    <property type="entry name" value="2A0309"/>
    <property type="match status" value="1"/>
</dbReference>
<feature type="transmembrane region" description="Helical" evidence="8">
    <location>
        <begin position="305"/>
        <end position="324"/>
    </location>
</feature>
<evidence type="ECO:0000313" key="9">
    <source>
        <dbReference type="EMBL" id="MTH52979.1"/>
    </source>
</evidence>
<dbReference type="InterPro" id="IPR004761">
    <property type="entry name" value="Spore_GerAB"/>
</dbReference>
<keyword evidence="5 8" id="KW-0812">Transmembrane</keyword>
<evidence type="ECO:0000313" key="10">
    <source>
        <dbReference type="Proteomes" id="UP000434639"/>
    </source>
</evidence>
<evidence type="ECO:0000256" key="2">
    <source>
        <dbReference type="ARBA" id="ARBA00007998"/>
    </source>
</evidence>
<feature type="transmembrane region" description="Helical" evidence="8">
    <location>
        <begin position="185"/>
        <end position="206"/>
    </location>
</feature>
<reference evidence="9 10" key="1">
    <citation type="journal article" date="2017" name="Int. J. Syst. Evol. Microbiol.">
        <title>Bacillus mangrovi sp. nov., isolated from a sediment sample from a mangrove forest.</title>
        <authorList>
            <person name="Gupta V."/>
            <person name="Singh P.K."/>
            <person name="Korpole S."/>
            <person name="Tanuku N.R.S."/>
            <person name="Pinnaka A.K."/>
        </authorList>
    </citation>
    <scope>NUCLEOTIDE SEQUENCE [LARGE SCALE GENOMIC DNA]</scope>
    <source>
        <strain evidence="9 10">KCTC 33872</strain>
    </source>
</reference>
<dbReference type="PANTHER" id="PTHR34975:SF2">
    <property type="entry name" value="SPORE GERMINATION PROTEIN A2"/>
    <property type="match status" value="1"/>
</dbReference>
<dbReference type="OrthoDB" id="2078716at2"/>
<dbReference type="GO" id="GO:0016020">
    <property type="term" value="C:membrane"/>
    <property type="evidence" value="ECO:0007669"/>
    <property type="project" value="UniProtKB-SubCell"/>
</dbReference>
<dbReference type="EMBL" id="WMIB01000003">
    <property type="protein sequence ID" value="MTH52979.1"/>
    <property type="molecule type" value="Genomic_DNA"/>
</dbReference>
<evidence type="ECO:0000256" key="4">
    <source>
        <dbReference type="ARBA" id="ARBA00022544"/>
    </source>
</evidence>
<keyword evidence="4" id="KW-0309">Germination</keyword>
<feature type="transmembrane region" description="Helical" evidence="8">
    <location>
        <begin position="12"/>
        <end position="33"/>
    </location>
</feature>
<keyword evidence="3" id="KW-0813">Transport</keyword>